<name>A0A1A9UUT0_GLOAU</name>
<keyword evidence="2" id="KW-1185">Reference proteome</keyword>
<sequence length="108" mass="12379">MIERFSALCLSAQNLLQRVTETHFHSSLFTAHAKVIGAERIQAAPCHPCDESIECRTRPMLSNECFSTEDGTIDFLMLWRAIWDTSQNVYFRHKPTKYISHYAAGNNT</sequence>
<protein>
    <submittedName>
        <fullName evidence="1">Uncharacterized protein</fullName>
    </submittedName>
</protein>
<evidence type="ECO:0000313" key="1">
    <source>
        <dbReference type="EnsemblMetazoa" id="GAUT016196-PA"/>
    </source>
</evidence>
<organism evidence="1 2">
    <name type="scientific">Glossina austeni</name>
    <name type="common">Savannah tsetse fly</name>
    <dbReference type="NCBI Taxonomy" id="7395"/>
    <lineage>
        <taxon>Eukaryota</taxon>
        <taxon>Metazoa</taxon>
        <taxon>Ecdysozoa</taxon>
        <taxon>Arthropoda</taxon>
        <taxon>Hexapoda</taxon>
        <taxon>Insecta</taxon>
        <taxon>Pterygota</taxon>
        <taxon>Neoptera</taxon>
        <taxon>Endopterygota</taxon>
        <taxon>Diptera</taxon>
        <taxon>Brachycera</taxon>
        <taxon>Muscomorpha</taxon>
        <taxon>Hippoboscoidea</taxon>
        <taxon>Glossinidae</taxon>
        <taxon>Glossina</taxon>
    </lineage>
</organism>
<proteinExistence type="predicted"/>
<dbReference type="VEuPathDB" id="VectorBase:GAUT016196"/>
<reference evidence="1" key="1">
    <citation type="submission" date="2020-05" db="UniProtKB">
        <authorList>
            <consortium name="EnsemblMetazoa"/>
        </authorList>
    </citation>
    <scope>IDENTIFICATION</scope>
    <source>
        <strain evidence="1">TTRI</strain>
    </source>
</reference>
<dbReference type="Proteomes" id="UP000078200">
    <property type="component" value="Unassembled WGS sequence"/>
</dbReference>
<evidence type="ECO:0000313" key="2">
    <source>
        <dbReference type="Proteomes" id="UP000078200"/>
    </source>
</evidence>
<dbReference type="EnsemblMetazoa" id="GAUT016196-RA">
    <property type="protein sequence ID" value="GAUT016196-PA"/>
    <property type="gene ID" value="GAUT016196"/>
</dbReference>
<dbReference type="AlphaFoldDB" id="A0A1A9UUT0"/>
<accession>A0A1A9UUT0</accession>